<comment type="caution">
    <text evidence="2">The sequence shown here is derived from an EMBL/GenBank/DDBJ whole genome shotgun (WGS) entry which is preliminary data.</text>
</comment>
<organism evidence="2 3">
    <name type="scientific">Batillaria attramentaria</name>
    <dbReference type="NCBI Taxonomy" id="370345"/>
    <lineage>
        <taxon>Eukaryota</taxon>
        <taxon>Metazoa</taxon>
        <taxon>Spiralia</taxon>
        <taxon>Lophotrochozoa</taxon>
        <taxon>Mollusca</taxon>
        <taxon>Gastropoda</taxon>
        <taxon>Caenogastropoda</taxon>
        <taxon>Sorbeoconcha</taxon>
        <taxon>Cerithioidea</taxon>
        <taxon>Batillariidae</taxon>
        <taxon>Batillaria</taxon>
    </lineage>
</organism>
<dbReference type="Proteomes" id="UP001519460">
    <property type="component" value="Unassembled WGS sequence"/>
</dbReference>
<sequence>MRAKYHGFTTRVLWLLMFVPTENHAGGKKLPYLIYNGIDRDRAPTTRSWVLIEFAVQRIPLALWWDLSGVASVTAERSSDNAGTDGLYSKEGHALNTFSVPQSWKSDPMCVGSQSWKSYEENALKIGYLRETVFGSYTI</sequence>
<accession>A0ABD0KV34</accession>
<dbReference type="EMBL" id="JACVVK020000123">
    <property type="protein sequence ID" value="KAK7490749.1"/>
    <property type="molecule type" value="Genomic_DNA"/>
</dbReference>
<dbReference type="AlphaFoldDB" id="A0ABD0KV34"/>
<reference evidence="2 3" key="1">
    <citation type="journal article" date="2023" name="Sci. Data">
        <title>Genome assembly of the Korean intertidal mud-creeper Batillaria attramentaria.</title>
        <authorList>
            <person name="Patra A.K."/>
            <person name="Ho P.T."/>
            <person name="Jun S."/>
            <person name="Lee S.J."/>
            <person name="Kim Y."/>
            <person name="Won Y.J."/>
        </authorList>
    </citation>
    <scope>NUCLEOTIDE SEQUENCE [LARGE SCALE GENOMIC DNA]</scope>
    <source>
        <strain evidence="2">Wonlab-2016</strain>
    </source>
</reference>
<keyword evidence="1" id="KW-0732">Signal</keyword>
<evidence type="ECO:0000313" key="2">
    <source>
        <dbReference type="EMBL" id="KAK7490749.1"/>
    </source>
</evidence>
<proteinExistence type="predicted"/>
<feature type="chain" id="PRO_5044770998" evidence="1">
    <location>
        <begin position="28"/>
        <end position="139"/>
    </location>
</feature>
<keyword evidence="3" id="KW-1185">Reference proteome</keyword>
<protein>
    <submittedName>
        <fullName evidence="2">Uncharacterized protein</fullName>
    </submittedName>
</protein>
<evidence type="ECO:0000256" key="1">
    <source>
        <dbReference type="SAM" id="SignalP"/>
    </source>
</evidence>
<evidence type="ECO:0000313" key="3">
    <source>
        <dbReference type="Proteomes" id="UP001519460"/>
    </source>
</evidence>
<name>A0ABD0KV34_9CAEN</name>
<gene>
    <name evidence="2" type="ORF">BaRGS_00017978</name>
</gene>
<feature type="signal peptide" evidence="1">
    <location>
        <begin position="1"/>
        <end position="27"/>
    </location>
</feature>